<feature type="domain" description="Capsule synthesis protein CapA" evidence="2">
    <location>
        <begin position="60"/>
        <end position="302"/>
    </location>
</feature>
<dbReference type="KEGG" id="pph:Ppha_2477"/>
<reference evidence="3 4" key="1">
    <citation type="submission" date="2008-06" db="EMBL/GenBank/DDBJ databases">
        <title>Complete sequence of Pelodictyon phaeoclathratiforme BU-1.</title>
        <authorList>
            <consortium name="US DOE Joint Genome Institute"/>
            <person name="Lucas S."/>
            <person name="Copeland A."/>
            <person name="Lapidus A."/>
            <person name="Glavina del Rio T."/>
            <person name="Dalin E."/>
            <person name="Tice H."/>
            <person name="Bruce D."/>
            <person name="Goodwin L."/>
            <person name="Pitluck S."/>
            <person name="Schmutz J."/>
            <person name="Larimer F."/>
            <person name="Land M."/>
            <person name="Hauser L."/>
            <person name="Kyrpides N."/>
            <person name="Mikhailova N."/>
            <person name="Liu Z."/>
            <person name="Li T."/>
            <person name="Zhao F."/>
            <person name="Overmann J."/>
            <person name="Bryant D.A."/>
            <person name="Richardson P."/>
        </authorList>
    </citation>
    <scope>NUCLEOTIDE SEQUENCE [LARGE SCALE GENOMIC DNA]</scope>
    <source>
        <strain evidence="4">DSM 5477 / BU-1</strain>
    </source>
</reference>
<dbReference type="PANTHER" id="PTHR33393">
    <property type="entry name" value="POLYGLUTAMINE SYNTHESIS ACCESSORY PROTEIN RV0574C-RELATED"/>
    <property type="match status" value="1"/>
</dbReference>
<dbReference type="AlphaFoldDB" id="B4SF81"/>
<evidence type="ECO:0000313" key="3">
    <source>
        <dbReference type="EMBL" id="ACF44660.1"/>
    </source>
</evidence>
<dbReference type="EMBL" id="CP001110">
    <property type="protein sequence ID" value="ACF44660.1"/>
    <property type="molecule type" value="Genomic_DNA"/>
</dbReference>
<dbReference type="PANTHER" id="PTHR33393:SF11">
    <property type="entry name" value="POLYGLUTAMINE SYNTHESIS ACCESSORY PROTEIN RV0574C-RELATED"/>
    <property type="match status" value="1"/>
</dbReference>
<dbReference type="InterPro" id="IPR019079">
    <property type="entry name" value="Capsule_synth_CapA"/>
</dbReference>
<proteinExistence type="inferred from homology"/>
<dbReference type="SMART" id="SM00854">
    <property type="entry name" value="PGA_cap"/>
    <property type="match status" value="1"/>
</dbReference>
<sequence length="388" mass="42891" precursor="true">MVNICKGSFWKSLFLPIVLLSLVIPLHTATSRVSDKQLLAAPEIVNVRKKALITGDATLTIVAVGDIMMGSTYPSSDYLPPKHKRLLQPLYTILNDADLTFANLEGPVLNSGGKVKQCSDPAKCFAFRQPESCLEQFREAGVDMFSLANNHTNDFGSEGRDNTCKVLRERGFYFAGLEKCPWDTVTVKGVRIGLTAFAPTRGCLQINDYNLVRQIVTKLKKMCDVVIVSFHGGAEGSAHSHVTKNKEIFYGENRGNVYEFARIAIDAGADVVLGHGPHVTRAIDCYKGRFIAYSMGNFCTYRQFNLKGLNGIAPLFKLRIKRDGTFIDGRVISIKQLDDGGPVIDEQNRANEQIKALTASDLPELPVNFGENGFFNFTKASTYKPHVR</sequence>
<name>B4SF81_PELPB</name>
<dbReference type="HOGENOM" id="CLU_038823_1_1_10"/>
<protein>
    <submittedName>
        <fullName evidence="3">CapA family protein</fullName>
    </submittedName>
</protein>
<dbReference type="STRING" id="324925.Ppha_2477"/>
<evidence type="ECO:0000259" key="2">
    <source>
        <dbReference type="SMART" id="SM00854"/>
    </source>
</evidence>
<dbReference type="Proteomes" id="UP000002724">
    <property type="component" value="Chromosome"/>
</dbReference>
<comment type="similarity">
    <text evidence="1">Belongs to the CapA family.</text>
</comment>
<dbReference type="OrthoDB" id="9810906at2"/>
<dbReference type="Pfam" id="PF09587">
    <property type="entry name" value="PGA_cap"/>
    <property type="match status" value="1"/>
</dbReference>
<dbReference type="InterPro" id="IPR029052">
    <property type="entry name" value="Metallo-depent_PP-like"/>
</dbReference>
<accession>B4SF81</accession>
<evidence type="ECO:0000313" key="4">
    <source>
        <dbReference type="Proteomes" id="UP000002724"/>
    </source>
</evidence>
<dbReference type="Gene3D" id="3.60.21.10">
    <property type="match status" value="1"/>
</dbReference>
<organism evidence="3 4">
    <name type="scientific">Pelodictyon phaeoclathratiforme (strain DSM 5477 / BU-1)</name>
    <dbReference type="NCBI Taxonomy" id="324925"/>
    <lineage>
        <taxon>Bacteria</taxon>
        <taxon>Pseudomonadati</taxon>
        <taxon>Chlorobiota</taxon>
        <taxon>Chlorobiia</taxon>
        <taxon>Chlorobiales</taxon>
        <taxon>Chlorobiaceae</taxon>
        <taxon>Chlorobium/Pelodictyon group</taxon>
        <taxon>Pelodictyon</taxon>
    </lineage>
</organism>
<dbReference type="eggNOG" id="COG2843">
    <property type="taxonomic scope" value="Bacteria"/>
</dbReference>
<evidence type="ECO:0000256" key="1">
    <source>
        <dbReference type="ARBA" id="ARBA00005662"/>
    </source>
</evidence>
<keyword evidence="4" id="KW-1185">Reference proteome</keyword>
<gene>
    <name evidence="3" type="ordered locus">Ppha_2477</name>
</gene>
<dbReference type="CDD" id="cd07381">
    <property type="entry name" value="MPP_CapA"/>
    <property type="match status" value="1"/>
</dbReference>
<dbReference type="SUPFAM" id="SSF56300">
    <property type="entry name" value="Metallo-dependent phosphatases"/>
    <property type="match status" value="1"/>
</dbReference>
<dbReference type="InterPro" id="IPR052169">
    <property type="entry name" value="CW_Biosynth-Accessory"/>
</dbReference>